<keyword evidence="5" id="KW-1185">Reference proteome</keyword>
<feature type="repeat" description="ANK" evidence="3">
    <location>
        <begin position="245"/>
        <end position="272"/>
    </location>
</feature>
<evidence type="ECO:0000256" key="2">
    <source>
        <dbReference type="ARBA" id="ARBA00023043"/>
    </source>
</evidence>
<keyword evidence="2 3" id="KW-0040">ANK repeat</keyword>
<protein>
    <submittedName>
        <fullName evidence="4">Uncharacterized protein</fullName>
    </submittedName>
</protein>
<dbReference type="Proteomes" id="UP001054252">
    <property type="component" value="Unassembled WGS sequence"/>
</dbReference>
<sequence length="272" mass="29932">MIEIPPAYKKSFFEAALRSKNAEYFNLEVGGVSQLIPDFRFTPSPTDCEGKLRGRYCPSPCCQSGNTETIQVLLQHYRQLAVEDNTPTLIGRPRKRHIFKLIGGVSVVFGCRSRCQSGNSQSSLGESFDCKTIPEGQSPVDAAIKLHVANAKQKAGANRPNRREWPEGASLDNEGLYPLHVACESGNVKAYQALRSPWPDPTEFLDNNYQNILHVAAKNGRDSVVRCIVKDTNLGPKLLNTEDKDGNTPLHLAAMNGHSLVVGTLVLNRNCN</sequence>
<dbReference type="PROSITE" id="PS50297">
    <property type="entry name" value="ANK_REP_REGION"/>
    <property type="match status" value="1"/>
</dbReference>
<gene>
    <name evidence="4" type="ORF">SLEP1_g44833</name>
</gene>
<accession>A0AAV5LHY7</accession>
<keyword evidence="1" id="KW-0677">Repeat</keyword>
<dbReference type="GO" id="GO:0005886">
    <property type="term" value="C:plasma membrane"/>
    <property type="evidence" value="ECO:0007669"/>
    <property type="project" value="TreeGrafter"/>
</dbReference>
<evidence type="ECO:0000313" key="5">
    <source>
        <dbReference type="Proteomes" id="UP001054252"/>
    </source>
</evidence>
<dbReference type="InterPro" id="IPR036770">
    <property type="entry name" value="Ankyrin_rpt-contain_sf"/>
</dbReference>
<dbReference type="EMBL" id="BPVZ01000118">
    <property type="protein sequence ID" value="GKV36734.1"/>
    <property type="molecule type" value="Genomic_DNA"/>
</dbReference>
<name>A0AAV5LHY7_9ROSI</name>
<dbReference type="PANTHER" id="PTHR24186">
    <property type="entry name" value="PROTEIN PHOSPHATASE 1 REGULATORY SUBUNIT"/>
    <property type="match status" value="1"/>
</dbReference>
<dbReference type="SMART" id="SM00248">
    <property type="entry name" value="ANK"/>
    <property type="match status" value="3"/>
</dbReference>
<dbReference type="SUPFAM" id="SSF48403">
    <property type="entry name" value="Ankyrin repeat"/>
    <property type="match status" value="1"/>
</dbReference>
<evidence type="ECO:0000256" key="3">
    <source>
        <dbReference type="PROSITE-ProRule" id="PRU00023"/>
    </source>
</evidence>
<evidence type="ECO:0000313" key="4">
    <source>
        <dbReference type="EMBL" id="GKV36734.1"/>
    </source>
</evidence>
<dbReference type="AlphaFoldDB" id="A0AAV5LHY7"/>
<reference evidence="4 5" key="1">
    <citation type="journal article" date="2021" name="Commun. Biol.">
        <title>The genome of Shorea leprosula (Dipterocarpaceae) highlights the ecological relevance of drought in aseasonal tropical rainforests.</title>
        <authorList>
            <person name="Ng K.K.S."/>
            <person name="Kobayashi M.J."/>
            <person name="Fawcett J.A."/>
            <person name="Hatakeyama M."/>
            <person name="Paape T."/>
            <person name="Ng C.H."/>
            <person name="Ang C.C."/>
            <person name="Tnah L.H."/>
            <person name="Lee C.T."/>
            <person name="Nishiyama T."/>
            <person name="Sese J."/>
            <person name="O'Brien M.J."/>
            <person name="Copetti D."/>
            <person name="Mohd Noor M.I."/>
            <person name="Ong R.C."/>
            <person name="Putra M."/>
            <person name="Sireger I.Z."/>
            <person name="Indrioko S."/>
            <person name="Kosugi Y."/>
            <person name="Izuno A."/>
            <person name="Isagi Y."/>
            <person name="Lee S.L."/>
            <person name="Shimizu K.K."/>
        </authorList>
    </citation>
    <scope>NUCLEOTIDE SEQUENCE [LARGE SCALE GENOMIC DNA]</scope>
    <source>
        <strain evidence="4">214</strain>
    </source>
</reference>
<evidence type="ECO:0000256" key="1">
    <source>
        <dbReference type="ARBA" id="ARBA00022737"/>
    </source>
</evidence>
<dbReference type="PANTHER" id="PTHR24186:SF46">
    <property type="entry name" value="PROTEIN ACCELERATED CELL DEATH 6-LIKE"/>
    <property type="match status" value="1"/>
</dbReference>
<comment type="caution">
    <text evidence="4">The sequence shown here is derived from an EMBL/GenBank/DDBJ whole genome shotgun (WGS) entry which is preliminary data.</text>
</comment>
<proteinExistence type="predicted"/>
<dbReference type="Pfam" id="PF12796">
    <property type="entry name" value="Ank_2"/>
    <property type="match status" value="1"/>
</dbReference>
<dbReference type="PROSITE" id="PS50088">
    <property type="entry name" value="ANK_REPEAT"/>
    <property type="match status" value="1"/>
</dbReference>
<dbReference type="Gene3D" id="1.25.40.20">
    <property type="entry name" value="Ankyrin repeat-containing domain"/>
    <property type="match status" value="1"/>
</dbReference>
<dbReference type="InterPro" id="IPR002110">
    <property type="entry name" value="Ankyrin_rpt"/>
</dbReference>
<organism evidence="4 5">
    <name type="scientific">Rubroshorea leprosula</name>
    <dbReference type="NCBI Taxonomy" id="152421"/>
    <lineage>
        <taxon>Eukaryota</taxon>
        <taxon>Viridiplantae</taxon>
        <taxon>Streptophyta</taxon>
        <taxon>Embryophyta</taxon>
        <taxon>Tracheophyta</taxon>
        <taxon>Spermatophyta</taxon>
        <taxon>Magnoliopsida</taxon>
        <taxon>eudicotyledons</taxon>
        <taxon>Gunneridae</taxon>
        <taxon>Pentapetalae</taxon>
        <taxon>rosids</taxon>
        <taxon>malvids</taxon>
        <taxon>Malvales</taxon>
        <taxon>Dipterocarpaceae</taxon>
        <taxon>Rubroshorea</taxon>
    </lineage>
</organism>